<dbReference type="InterPro" id="IPR013210">
    <property type="entry name" value="LRR_N_plant-typ"/>
</dbReference>
<dbReference type="GeneID" id="110709987"/>
<accession>A0A803MWV3</accession>
<evidence type="ECO:0000259" key="3">
    <source>
        <dbReference type="Pfam" id="PF08263"/>
    </source>
</evidence>
<dbReference type="SUPFAM" id="SSF52058">
    <property type="entry name" value="L domain-like"/>
    <property type="match status" value="2"/>
</dbReference>
<reference evidence="4" key="1">
    <citation type="journal article" date="2017" name="Nature">
        <title>The genome of Chenopodium quinoa.</title>
        <authorList>
            <person name="Jarvis D.E."/>
            <person name="Ho Y.S."/>
            <person name="Lightfoot D.J."/>
            <person name="Schmoeckel S.M."/>
            <person name="Li B."/>
            <person name="Borm T.J.A."/>
            <person name="Ohyanagi H."/>
            <person name="Mineta K."/>
            <person name="Michell C.T."/>
            <person name="Saber N."/>
            <person name="Kharbatia N.M."/>
            <person name="Rupper R.R."/>
            <person name="Sharp A.R."/>
            <person name="Dally N."/>
            <person name="Boughton B.A."/>
            <person name="Woo Y.H."/>
            <person name="Gao G."/>
            <person name="Schijlen E.G.W.M."/>
            <person name="Guo X."/>
            <person name="Momin A.A."/>
            <person name="Negrao S."/>
            <person name="Al-Babili S."/>
            <person name="Gehring C."/>
            <person name="Roessner U."/>
            <person name="Jung C."/>
            <person name="Murphy K."/>
            <person name="Arold S.T."/>
            <person name="Gojobori T."/>
            <person name="van der Linden C.G."/>
            <person name="van Loo E.N."/>
            <person name="Jellen E.N."/>
            <person name="Maughan P.J."/>
            <person name="Tester M."/>
        </authorList>
    </citation>
    <scope>NUCLEOTIDE SEQUENCE [LARGE SCALE GENOMIC DNA]</scope>
    <source>
        <strain evidence="4">cv. PI 614886</strain>
    </source>
</reference>
<dbReference type="Pfam" id="PF08263">
    <property type="entry name" value="LRRNT_2"/>
    <property type="match status" value="1"/>
</dbReference>
<dbReference type="Proteomes" id="UP000596660">
    <property type="component" value="Unplaced"/>
</dbReference>
<feature type="domain" description="Leucine-rich repeat-containing N-terminal plant-type" evidence="3">
    <location>
        <begin position="33"/>
        <end position="71"/>
    </location>
</feature>
<gene>
    <name evidence="4" type="primary">LOC110709987</name>
</gene>
<dbReference type="PANTHER" id="PTHR48009:SF4">
    <property type="entry name" value="LEUCINE-RICH REPEAT (LRR) FAMILY PROTEIN"/>
    <property type="match status" value="1"/>
</dbReference>
<dbReference type="Pfam" id="PF13516">
    <property type="entry name" value="LRR_6"/>
    <property type="match status" value="1"/>
</dbReference>
<dbReference type="AlphaFoldDB" id="A0A803MWV3"/>
<keyword evidence="2" id="KW-0677">Repeat</keyword>
<dbReference type="Gramene" id="AUR62036683-RA">
    <property type="protein sequence ID" value="AUR62036683-RA:cds"/>
    <property type="gene ID" value="AUR62036683"/>
</dbReference>
<dbReference type="EnsemblPlants" id="AUR62036683-RA">
    <property type="protein sequence ID" value="AUR62036683-RA:cds"/>
    <property type="gene ID" value="AUR62036683"/>
</dbReference>
<name>A0A803MWV3_CHEQI</name>
<protein>
    <recommendedName>
        <fullName evidence="3">Leucine-rich repeat-containing N-terminal plant-type domain-containing protein</fullName>
    </recommendedName>
</protein>
<dbReference type="OrthoDB" id="676979at2759"/>
<dbReference type="RefSeq" id="XP_021743935.1">
    <property type="nucleotide sequence ID" value="XM_021888243.1"/>
</dbReference>
<dbReference type="Gene3D" id="3.80.10.10">
    <property type="entry name" value="Ribonuclease Inhibitor"/>
    <property type="match status" value="2"/>
</dbReference>
<dbReference type="Pfam" id="PF13855">
    <property type="entry name" value="LRR_8"/>
    <property type="match status" value="1"/>
</dbReference>
<dbReference type="InterPro" id="IPR032675">
    <property type="entry name" value="LRR_dom_sf"/>
</dbReference>
<dbReference type="KEGG" id="cqi:110709987"/>
<dbReference type="PROSITE" id="PS51450">
    <property type="entry name" value="LRR"/>
    <property type="match status" value="1"/>
</dbReference>
<evidence type="ECO:0000256" key="1">
    <source>
        <dbReference type="ARBA" id="ARBA00022614"/>
    </source>
</evidence>
<dbReference type="Pfam" id="PF00560">
    <property type="entry name" value="LRR_1"/>
    <property type="match status" value="1"/>
</dbReference>
<evidence type="ECO:0000313" key="5">
    <source>
        <dbReference type="Proteomes" id="UP000596660"/>
    </source>
</evidence>
<dbReference type="SMR" id="A0A803MWV3"/>
<organism evidence="4 5">
    <name type="scientific">Chenopodium quinoa</name>
    <name type="common">Quinoa</name>
    <dbReference type="NCBI Taxonomy" id="63459"/>
    <lineage>
        <taxon>Eukaryota</taxon>
        <taxon>Viridiplantae</taxon>
        <taxon>Streptophyta</taxon>
        <taxon>Embryophyta</taxon>
        <taxon>Tracheophyta</taxon>
        <taxon>Spermatophyta</taxon>
        <taxon>Magnoliopsida</taxon>
        <taxon>eudicotyledons</taxon>
        <taxon>Gunneridae</taxon>
        <taxon>Pentapetalae</taxon>
        <taxon>Caryophyllales</taxon>
        <taxon>Chenopodiaceae</taxon>
        <taxon>Chenopodioideae</taxon>
        <taxon>Atripliceae</taxon>
        <taxon>Chenopodium</taxon>
    </lineage>
</organism>
<proteinExistence type="predicted"/>
<dbReference type="PANTHER" id="PTHR48009">
    <property type="entry name" value="LEUCINE-RICH REPEAT (LRR) FAMILY PROTEIN"/>
    <property type="match status" value="1"/>
</dbReference>
<dbReference type="InterPro" id="IPR001611">
    <property type="entry name" value="Leu-rich_rpt"/>
</dbReference>
<dbReference type="OMA" id="NQCVEWK"/>
<evidence type="ECO:0000256" key="2">
    <source>
        <dbReference type="ARBA" id="ARBA00022737"/>
    </source>
</evidence>
<evidence type="ECO:0000313" key="4">
    <source>
        <dbReference type="EnsemblPlants" id="AUR62036683-RA:cds"/>
    </source>
</evidence>
<dbReference type="FunFam" id="3.80.10.10:FF:000383">
    <property type="entry name" value="Leucine-rich repeat receptor protein kinase EMS1"/>
    <property type="match status" value="1"/>
</dbReference>
<sequence>MMGCCWRKAVVFLLMIWLQKCCFLSVAILDPLDFLALQSIRKSLRDVPGSNFFQSWDFTSDPCNFPGVYCDSDKVIALNLGDPRAGSPGLTGRIDPAIGKLSSLAEFTIVPGRVMGRIPGTISELPNLRFFAVSRNFLNGDIPAGFGELRSLHTLDLSYNQLTGSIPRPLGSLPVLSNLILCHNHLDGPLPSFISNSLTRVDLMHNNLTGPLQSDSFPPSVQYLSLGWNKLTGPVFNTLPNLNRLNYLDLSMNQFTGLIPCQIFTFPISNLQLQRNQFFGPVQPDSQVTISTIDLSYNRLSGQVSPMLSTVQNLFLNNNRFFGSVPESFVDRLMDATIQTLYLQHNYLTGFQMNQTAEIPLSSVLCLQYNCMVPPTQSACPLKAGDAKTRPTAQCNEWRG</sequence>
<keyword evidence="1" id="KW-0433">Leucine-rich repeat</keyword>
<dbReference type="InterPro" id="IPR053213">
    <property type="entry name" value="RLP29"/>
</dbReference>
<keyword evidence="5" id="KW-1185">Reference proteome</keyword>
<reference evidence="4" key="2">
    <citation type="submission" date="2021-03" db="UniProtKB">
        <authorList>
            <consortium name="EnsemblPlants"/>
        </authorList>
    </citation>
    <scope>IDENTIFICATION</scope>
</reference>